<proteinExistence type="predicted"/>
<protein>
    <submittedName>
        <fullName evidence="2">DUF445 domain-containing protein</fullName>
    </submittedName>
</protein>
<dbReference type="AlphaFoldDB" id="A0A7G3GDD8"/>
<dbReference type="GO" id="GO:0005886">
    <property type="term" value="C:plasma membrane"/>
    <property type="evidence" value="ECO:0007669"/>
    <property type="project" value="TreeGrafter"/>
</dbReference>
<feature type="transmembrane region" description="Helical" evidence="1">
    <location>
        <begin position="53"/>
        <end position="79"/>
    </location>
</feature>
<evidence type="ECO:0000313" key="3">
    <source>
        <dbReference type="Proteomes" id="UP000515917"/>
    </source>
</evidence>
<accession>A0A7G3GDD8</accession>
<feature type="transmembrane region" description="Helical" evidence="1">
    <location>
        <begin position="407"/>
        <end position="430"/>
    </location>
</feature>
<dbReference type="Pfam" id="PF04286">
    <property type="entry name" value="DUF445"/>
    <property type="match status" value="1"/>
</dbReference>
<feature type="transmembrane region" description="Helical" evidence="1">
    <location>
        <begin position="28"/>
        <end position="47"/>
    </location>
</feature>
<sequence length="431" mass="48962">MTSNNDLYQAIESAEIALKRQKLKQAKLLPLALLLFFAVVFVIATIYKSRYPSLAYLCAFAEAAMVGALADWFAVVALFRRPLGLPIPHTAIVPRNKMRIADSLGSFIQSNFLSPERIVGKLREFNPALKIAAWLNQKENVRHAANLLVRMLSYSLNTLHDGRLLVFLKSNMLAELQRIDISKFSGHVLESLTQNGRHHHVLNEVLHELDKILGRIETQETLAEVAAHEISFLKYMALDKVASKYLSEKMLAAVQKELRAMQENPQHHLRLQFDGYIAQFIERLKHDAEFKQRGDVIKNELLSHPALGEYIETLWRQLLTWLHSDLHRVDSTIRANIVTLAATLGKKLQENVEIQQWINAQIENAAPPVIEEYRETIGVFISDQVKTWDEQYMVERIELNIGTDLQFIRVSGTLVGGLVGLIIYVAAGYLV</sequence>
<keyword evidence="1" id="KW-0472">Membrane</keyword>
<dbReference type="KEGG" id="ifl:C1H71_17030"/>
<dbReference type="InterPro" id="IPR007383">
    <property type="entry name" value="DUF445"/>
</dbReference>
<name>A0A7G3GDD8_9NEIS</name>
<keyword evidence="1" id="KW-1133">Transmembrane helix</keyword>
<dbReference type="PANTHER" id="PTHR38442">
    <property type="entry name" value="INNER MEMBRANE PROTEIN-RELATED"/>
    <property type="match status" value="1"/>
</dbReference>
<evidence type="ECO:0000256" key="1">
    <source>
        <dbReference type="SAM" id="Phobius"/>
    </source>
</evidence>
<organism evidence="2 3">
    <name type="scientific">Iodobacter fluviatilis</name>
    <dbReference type="NCBI Taxonomy" id="537"/>
    <lineage>
        <taxon>Bacteria</taxon>
        <taxon>Pseudomonadati</taxon>
        <taxon>Pseudomonadota</taxon>
        <taxon>Betaproteobacteria</taxon>
        <taxon>Neisseriales</taxon>
        <taxon>Chitinibacteraceae</taxon>
        <taxon>Iodobacter</taxon>
    </lineage>
</organism>
<reference evidence="2 3" key="1">
    <citation type="submission" date="2018-01" db="EMBL/GenBank/DDBJ databases">
        <title>Genome sequence of Iodobacter sp. strain PCH194 isolated from Indian Trans-Himalaya.</title>
        <authorList>
            <person name="Kumar V."/>
            <person name="Thakur V."/>
            <person name="Kumar S."/>
            <person name="Singh D."/>
        </authorList>
    </citation>
    <scope>NUCLEOTIDE SEQUENCE [LARGE SCALE GENOMIC DNA]</scope>
    <source>
        <strain evidence="2 3">PCH194</strain>
    </source>
</reference>
<dbReference type="Proteomes" id="UP000515917">
    <property type="component" value="Chromosome"/>
</dbReference>
<keyword evidence="3" id="KW-1185">Reference proteome</keyword>
<gene>
    <name evidence="2" type="ORF">C1H71_17030</name>
</gene>
<keyword evidence="1" id="KW-0812">Transmembrane</keyword>
<evidence type="ECO:0000313" key="2">
    <source>
        <dbReference type="EMBL" id="QBC45072.1"/>
    </source>
</evidence>
<dbReference type="RefSeq" id="WP_130107584.1">
    <property type="nucleotide sequence ID" value="NZ_CP025781.1"/>
</dbReference>
<dbReference type="PANTHER" id="PTHR38442:SF1">
    <property type="entry name" value="INNER MEMBRANE PROTEIN"/>
    <property type="match status" value="1"/>
</dbReference>
<dbReference type="EMBL" id="CP025781">
    <property type="protein sequence ID" value="QBC45072.1"/>
    <property type="molecule type" value="Genomic_DNA"/>
</dbReference>